<evidence type="ECO:0000256" key="1">
    <source>
        <dbReference type="SAM" id="MobiDB-lite"/>
    </source>
</evidence>
<reference evidence="2" key="2">
    <citation type="submission" date="2023-06" db="EMBL/GenBank/DDBJ databases">
        <authorList>
            <consortium name="Lawrence Berkeley National Laboratory"/>
            <person name="Haridas S."/>
            <person name="Hensen N."/>
            <person name="Bonometti L."/>
            <person name="Westerberg I."/>
            <person name="Brannstrom I.O."/>
            <person name="Guillou S."/>
            <person name="Cros-Aarteil S."/>
            <person name="Calhoun S."/>
            <person name="Kuo A."/>
            <person name="Mondo S."/>
            <person name="Pangilinan J."/>
            <person name="Riley R."/>
            <person name="Labutti K."/>
            <person name="Andreopoulos B."/>
            <person name="Lipzen A."/>
            <person name="Chen C."/>
            <person name="Yanf M."/>
            <person name="Daum C."/>
            <person name="Ng V."/>
            <person name="Clum A."/>
            <person name="Steindorff A."/>
            <person name="Ohm R."/>
            <person name="Martin F."/>
            <person name="Silar P."/>
            <person name="Natvig D."/>
            <person name="Lalanne C."/>
            <person name="Gautier V."/>
            <person name="Ament-Velasquez S.L."/>
            <person name="Kruys A."/>
            <person name="Hutchinson M.I."/>
            <person name="Powell A.J."/>
            <person name="Barry K."/>
            <person name="Miller A.N."/>
            <person name="Grigoriev I.V."/>
            <person name="Debuchy R."/>
            <person name="Gladieux P."/>
            <person name="Thoren M.H."/>
            <person name="Johannesson H."/>
        </authorList>
    </citation>
    <scope>NUCLEOTIDE SEQUENCE</scope>
    <source>
        <strain evidence="2">CBS 958.72</strain>
    </source>
</reference>
<reference evidence="2" key="1">
    <citation type="journal article" date="2023" name="Mol. Phylogenet. Evol.">
        <title>Genome-scale phylogeny and comparative genomics of the fungal order Sordariales.</title>
        <authorList>
            <person name="Hensen N."/>
            <person name="Bonometti L."/>
            <person name="Westerberg I."/>
            <person name="Brannstrom I.O."/>
            <person name="Guillou S."/>
            <person name="Cros-Aarteil S."/>
            <person name="Calhoun S."/>
            <person name="Haridas S."/>
            <person name="Kuo A."/>
            <person name="Mondo S."/>
            <person name="Pangilinan J."/>
            <person name="Riley R."/>
            <person name="LaButti K."/>
            <person name="Andreopoulos B."/>
            <person name="Lipzen A."/>
            <person name="Chen C."/>
            <person name="Yan M."/>
            <person name="Daum C."/>
            <person name="Ng V."/>
            <person name="Clum A."/>
            <person name="Steindorff A."/>
            <person name="Ohm R.A."/>
            <person name="Martin F."/>
            <person name="Silar P."/>
            <person name="Natvig D.O."/>
            <person name="Lalanne C."/>
            <person name="Gautier V."/>
            <person name="Ament-Velasquez S.L."/>
            <person name="Kruys A."/>
            <person name="Hutchinson M.I."/>
            <person name="Powell A.J."/>
            <person name="Barry K."/>
            <person name="Miller A.N."/>
            <person name="Grigoriev I.V."/>
            <person name="Debuchy R."/>
            <person name="Gladieux P."/>
            <person name="Hiltunen Thoren M."/>
            <person name="Johannesson H."/>
        </authorList>
    </citation>
    <scope>NUCLEOTIDE SEQUENCE</scope>
    <source>
        <strain evidence="2">CBS 958.72</strain>
    </source>
</reference>
<feature type="compositionally biased region" description="Polar residues" evidence="1">
    <location>
        <begin position="77"/>
        <end position="86"/>
    </location>
</feature>
<evidence type="ECO:0000313" key="2">
    <source>
        <dbReference type="EMBL" id="KAK3378932.1"/>
    </source>
</evidence>
<accession>A0AAE0KMF2</accession>
<gene>
    <name evidence="2" type="ORF">B0T24DRAFT_142705</name>
</gene>
<evidence type="ECO:0000313" key="3">
    <source>
        <dbReference type="Proteomes" id="UP001287356"/>
    </source>
</evidence>
<dbReference type="EMBL" id="JAULSN010000002">
    <property type="protein sequence ID" value="KAK3378932.1"/>
    <property type="molecule type" value="Genomic_DNA"/>
</dbReference>
<protein>
    <submittedName>
        <fullName evidence="2">Uncharacterized protein</fullName>
    </submittedName>
</protein>
<dbReference type="AlphaFoldDB" id="A0AAE0KMF2"/>
<feature type="region of interest" description="Disordered" evidence="1">
    <location>
        <begin position="63"/>
        <end position="117"/>
    </location>
</feature>
<proteinExistence type="predicted"/>
<sequence>MHCIARSRVRKGLLSSMLIITFYVHSAEIFHSRLKRAQNRSDISPPLVWTKLHFRTVNTPQGLLRPETRCRPPAPVQEQTLTSDGHLTSRGHRSHRQADGWVTLIPPGPRTPLTSLR</sequence>
<keyword evidence="3" id="KW-1185">Reference proteome</keyword>
<comment type="caution">
    <text evidence="2">The sequence shown here is derived from an EMBL/GenBank/DDBJ whole genome shotgun (WGS) entry which is preliminary data.</text>
</comment>
<name>A0AAE0KMF2_9PEZI</name>
<organism evidence="2 3">
    <name type="scientific">Lasiosphaeria ovina</name>
    <dbReference type="NCBI Taxonomy" id="92902"/>
    <lineage>
        <taxon>Eukaryota</taxon>
        <taxon>Fungi</taxon>
        <taxon>Dikarya</taxon>
        <taxon>Ascomycota</taxon>
        <taxon>Pezizomycotina</taxon>
        <taxon>Sordariomycetes</taxon>
        <taxon>Sordariomycetidae</taxon>
        <taxon>Sordariales</taxon>
        <taxon>Lasiosphaeriaceae</taxon>
        <taxon>Lasiosphaeria</taxon>
    </lineage>
</organism>
<dbReference type="Proteomes" id="UP001287356">
    <property type="component" value="Unassembled WGS sequence"/>
</dbReference>